<evidence type="ECO:0000256" key="1">
    <source>
        <dbReference type="ARBA" id="ARBA00022737"/>
    </source>
</evidence>
<comment type="caution">
    <text evidence="4">The sequence shown here is derived from an EMBL/GenBank/DDBJ whole genome shotgun (WGS) entry which is preliminary data.</text>
</comment>
<dbReference type="InterPro" id="IPR051637">
    <property type="entry name" value="Ank_repeat_dom-contain_49"/>
</dbReference>
<protein>
    <submittedName>
        <fullName evidence="4">Ankyrin repeat-containing domain protein</fullName>
    </submittedName>
</protein>
<accession>A0A2T6ZB15</accession>
<feature type="non-terminal residue" evidence="4">
    <location>
        <position position="90"/>
    </location>
</feature>
<feature type="non-terminal residue" evidence="4">
    <location>
        <position position="1"/>
    </location>
</feature>
<dbReference type="EMBL" id="NESQ01000483">
    <property type="protein sequence ID" value="PUU72681.1"/>
    <property type="molecule type" value="Genomic_DNA"/>
</dbReference>
<dbReference type="AlphaFoldDB" id="A0A2T6ZB15"/>
<dbReference type="PROSITE" id="PS50088">
    <property type="entry name" value="ANK_REPEAT"/>
    <property type="match status" value="1"/>
</dbReference>
<feature type="repeat" description="ANK" evidence="3">
    <location>
        <begin position="49"/>
        <end position="81"/>
    </location>
</feature>
<name>A0A2T6ZB15_TUBBO</name>
<keyword evidence="1" id="KW-0677">Repeat</keyword>
<evidence type="ECO:0000313" key="4">
    <source>
        <dbReference type="EMBL" id="PUU72681.1"/>
    </source>
</evidence>
<dbReference type="OrthoDB" id="341259at2759"/>
<dbReference type="InterPro" id="IPR002110">
    <property type="entry name" value="Ankyrin_rpt"/>
</dbReference>
<keyword evidence="5" id="KW-1185">Reference proteome</keyword>
<dbReference type="SMART" id="SM00248">
    <property type="entry name" value="ANK"/>
    <property type="match status" value="2"/>
</dbReference>
<dbReference type="SUPFAM" id="SSF48403">
    <property type="entry name" value="Ankyrin repeat"/>
    <property type="match status" value="1"/>
</dbReference>
<keyword evidence="2 3" id="KW-0040">ANK repeat</keyword>
<dbReference type="Gene3D" id="1.25.40.20">
    <property type="entry name" value="Ankyrin repeat-containing domain"/>
    <property type="match status" value="1"/>
</dbReference>
<dbReference type="Proteomes" id="UP000244722">
    <property type="component" value="Unassembled WGS sequence"/>
</dbReference>
<sequence length="90" mass="9937">LFQHLLERLALDPKDNLTTLPCACFRGHLTLAKLLINYVFDLNEKCQTLGRTPPHFAVAADSEEIVEILLTAGADPNIKNNAGSTPLHWS</sequence>
<evidence type="ECO:0000256" key="3">
    <source>
        <dbReference type="PROSITE-ProRule" id="PRU00023"/>
    </source>
</evidence>
<reference evidence="4 5" key="1">
    <citation type="submission" date="2017-04" db="EMBL/GenBank/DDBJ databases">
        <title>Draft genome sequence of Tuber borchii Vittad., a whitish edible truffle.</title>
        <authorList>
            <consortium name="DOE Joint Genome Institute"/>
            <person name="Murat C."/>
            <person name="Kuo A."/>
            <person name="Barry K.W."/>
            <person name="Clum A."/>
            <person name="Dockter R.B."/>
            <person name="Fauchery L."/>
            <person name="Iotti M."/>
            <person name="Kohler A."/>
            <person name="Labutti K."/>
            <person name="Lindquist E.A."/>
            <person name="Lipzen A."/>
            <person name="Ohm R.A."/>
            <person name="Wang M."/>
            <person name="Grigoriev I.V."/>
            <person name="Zambonelli A."/>
            <person name="Martin F.M."/>
        </authorList>
    </citation>
    <scope>NUCLEOTIDE SEQUENCE [LARGE SCALE GENOMIC DNA]</scope>
    <source>
        <strain evidence="4 5">Tbo3840</strain>
    </source>
</reference>
<gene>
    <name evidence="4" type="ORF">B9Z19DRAFT_914383</name>
</gene>
<evidence type="ECO:0000313" key="5">
    <source>
        <dbReference type="Proteomes" id="UP000244722"/>
    </source>
</evidence>
<evidence type="ECO:0000256" key="2">
    <source>
        <dbReference type="ARBA" id="ARBA00023043"/>
    </source>
</evidence>
<dbReference type="InterPro" id="IPR036770">
    <property type="entry name" value="Ankyrin_rpt-contain_sf"/>
</dbReference>
<dbReference type="PANTHER" id="PTHR24180:SF45">
    <property type="entry name" value="POLY [ADP-RIBOSE] POLYMERASE TANKYRASE"/>
    <property type="match status" value="1"/>
</dbReference>
<dbReference type="PANTHER" id="PTHR24180">
    <property type="entry name" value="CYCLIN-DEPENDENT KINASE INHIBITOR 2C-RELATED"/>
    <property type="match status" value="1"/>
</dbReference>
<dbReference type="Pfam" id="PF12796">
    <property type="entry name" value="Ank_2"/>
    <property type="match status" value="1"/>
</dbReference>
<organism evidence="4 5">
    <name type="scientific">Tuber borchii</name>
    <name type="common">White truffle</name>
    <dbReference type="NCBI Taxonomy" id="42251"/>
    <lineage>
        <taxon>Eukaryota</taxon>
        <taxon>Fungi</taxon>
        <taxon>Dikarya</taxon>
        <taxon>Ascomycota</taxon>
        <taxon>Pezizomycotina</taxon>
        <taxon>Pezizomycetes</taxon>
        <taxon>Pezizales</taxon>
        <taxon>Tuberaceae</taxon>
        <taxon>Tuber</taxon>
    </lineage>
</organism>
<dbReference type="PROSITE" id="PS50297">
    <property type="entry name" value="ANK_REP_REGION"/>
    <property type="match status" value="1"/>
</dbReference>
<proteinExistence type="predicted"/>